<protein>
    <submittedName>
        <fullName evidence="2">Uncharacterized protein</fullName>
    </submittedName>
</protein>
<evidence type="ECO:0000313" key="2">
    <source>
        <dbReference type="EMBL" id="CAI8011269.1"/>
    </source>
</evidence>
<reference evidence="2" key="1">
    <citation type="submission" date="2023-03" db="EMBL/GenBank/DDBJ databases">
        <authorList>
            <person name="Steffen K."/>
            <person name="Cardenas P."/>
        </authorList>
    </citation>
    <scope>NUCLEOTIDE SEQUENCE</scope>
</reference>
<feature type="region of interest" description="Disordered" evidence="1">
    <location>
        <begin position="1"/>
        <end position="47"/>
    </location>
</feature>
<organism evidence="2 3">
    <name type="scientific">Geodia barretti</name>
    <name type="common">Barrett's horny sponge</name>
    <dbReference type="NCBI Taxonomy" id="519541"/>
    <lineage>
        <taxon>Eukaryota</taxon>
        <taxon>Metazoa</taxon>
        <taxon>Porifera</taxon>
        <taxon>Demospongiae</taxon>
        <taxon>Heteroscleromorpha</taxon>
        <taxon>Tetractinellida</taxon>
        <taxon>Astrophorina</taxon>
        <taxon>Geodiidae</taxon>
        <taxon>Geodia</taxon>
    </lineage>
</organism>
<feature type="non-terminal residue" evidence="2">
    <location>
        <position position="1"/>
    </location>
</feature>
<sequence>GAGFGRRGTARGGRRVRRGPRPFRERQDDASEHHRRAGHAHIGKRVGGRTRYHHRIALGALRAETRDRELHLPELQSVPRAHRLGERRVRRGRGREARQHRSRFRARVRRTRPSDRPFPPRAFRGRTAARRIARALATGNPVLLADEPTGELDFRPGRRYWNF</sequence>
<accession>A0AA35RHH9</accession>
<feature type="compositionally biased region" description="Basic residues" evidence="1">
    <location>
        <begin position="8"/>
        <end position="21"/>
    </location>
</feature>
<feature type="compositionally biased region" description="Basic and acidic residues" evidence="1">
    <location>
        <begin position="22"/>
        <end position="32"/>
    </location>
</feature>
<evidence type="ECO:0000313" key="3">
    <source>
        <dbReference type="Proteomes" id="UP001174909"/>
    </source>
</evidence>
<proteinExistence type="predicted"/>
<dbReference type="Proteomes" id="UP001174909">
    <property type="component" value="Unassembled WGS sequence"/>
</dbReference>
<comment type="caution">
    <text evidence="2">The sequence shown here is derived from an EMBL/GenBank/DDBJ whole genome shotgun (WGS) entry which is preliminary data.</text>
</comment>
<dbReference type="AlphaFoldDB" id="A0AA35RHH9"/>
<evidence type="ECO:0000256" key="1">
    <source>
        <dbReference type="SAM" id="MobiDB-lite"/>
    </source>
</evidence>
<keyword evidence="3" id="KW-1185">Reference proteome</keyword>
<feature type="compositionally biased region" description="Basic residues" evidence="1">
    <location>
        <begin position="100"/>
        <end position="111"/>
    </location>
</feature>
<feature type="region of interest" description="Disordered" evidence="1">
    <location>
        <begin position="90"/>
        <end position="122"/>
    </location>
</feature>
<feature type="compositionally biased region" description="Basic residues" evidence="1">
    <location>
        <begin position="33"/>
        <end position="47"/>
    </location>
</feature>
<name>A0AA35RHH9_GEOBA</name>
<dbReference type="EMBL" id="CASHTH010001093">
    <property type="protein sequence ID" value="CAI8011269.1"/>
    <property type="molecule type" value="Genomic_DNA"/>
</dbReference>
<gene>
    <name evidence="2" type="ORF">GBAR_LOCUS7300</name>
</gene>